<dbReference type="EMBL" id="CABEEZ010000152">
    <property type="protein sequence ID" value="VTR58470.1"/>
    <property type="molecule type" value="Genomic_DNA"/>
</dbReference>
<sequence>MRSGVHIPTLSEDQKQKFVLYTGDYAILVGFSQQLTKSVDASLTRRWSRLIRSAPHRTT</sequence>
<reference evidence="1" key="1">
    <citation type="submission" date="2019-05" db="EMBL/GenBank/DDBJ databases">
        <authorList>
            <consortium name="Pathogen Informatics"/>
        </authorList>
    </citation>
    <scope>NUCLEOTIDE SEQUENCE [LARGE SCALE GENOMIC DNA]</scope>
    <source>
        <strain evidence="1">NCTC12965</strain>
    </source>
</reference>
<proteinExistence type="predicted"/>
<dbReference type="InterPro" id="IPR021413">
    <property type="entry name" value="DUF3053"/>
</dbReference>
<accession>A0A4U9WGF5</accession>
<dbReference type="Pfam" id="PF11254">
    <property type="entry name" value="DUF3053"/>
    <property type="match status" value="1"/>
</dbReference>
<evidence type="ECO:0000313" key="1">
    <source>
        <dbReference type="EMBL" id="VTR58470.1"/>
    </source>
</evidence>
<name>A0A4U9WGF5_SERFO</name>
<dbReference type="AlphaFoldDB" id="A0A4U9WGF5"/>
<gene>
    <name evidence="1" type="ORF">NCTC12965_07708</name>
</gene>
<protein>
    <submittedName>
        <fullName evidence="1">Protein of uncharacterized function (DUF3053)</fullName>
    </submittedName>
</protein>
<organism evidence="1">
    <name type="scientific">Serratia fonticola</name>
    <dbReference type="NCBI Taxonomy" id="47917"/>
    <lineage>
        <taxon>Bacteria</taxon>
        <taxon>Pseudomonadati</taxon>
        <taxon>Pseudomonadota</taxon>
        <taxon>Gammaproteobacteria</taxon>
        <taxon>Enterobacterales</taxon>
        <taxon>Yersiniaceae</taxon>
        <taxon>Serratia</taxon>
    </lineage>
</organism>